<feature type="region of interest" description="Disordered" evidence="1">
    <location>
        <begin position="596"/>
        <end position="635"/>
    </location>
</feature>
<proteinExistence type="predicted"/>
<evidence type="ECO:0000256" key="1">
    <source>
        <dbReference type="SAM" id="MobiDB-lite"/>
    </source>
</evidence>
<accession>A0ABQ9IFB8</accession>
<name>A0ABQ9IFB8_9NEOP</name>
<keyword evidence="3" id="KW-1185">Reference proteome</keyword>
<evidence type="ECO:0000313" key="3">
    <source>
        <dbReference type="Proteomes" id="UP001159363"/>
    </source>
</evidence>
<comment type="caution">
    <text evidence="2">The sequence shown here is derived from an EMBL/GenBank/DDBJ whole genome shotgun (WGS) entry which is preliminary data.</text>
</comment>
<organism evidence="2 3">
    <name type="scientific">Dryococelus australis</name>
    <dbReference type="NCBI Taxonomy" id="614101"/>
    <lineage>
        <taxon>Eukaryota</taxon>
        <taxon>Metazoa</taxon>
        <taxon>Ecdysozoa</taxon>
        <taxon>Arthropoda</taxon>
        <taxon>Hexapoda</taxon>
        <taxon>Insecta</taxon>
        <taxon>Pterygota</taxon>
        <taxon>Neoptera</taxon>
        <taxon>Polyneoptera</taxon>
        <taxon>Phasmatodea</taxon>
        <taxon>Verophasmatodea</taxon>
        <taxon>Anareolatae</taxon>
        <taxon>Phasmatidae</taxon>
        <taxon>Eurycanthinae</taxon>
        <taxon>Dryococelus</taxon>
    </lineage>
</organism>
<feature type="compositionally biased region" description="Basic and acidic residues" evidence="1">
    <location>
        <begin position="606"/>
        <end position="615"/>
    </location>
</feature>
<sequence length="760" mass="83638">MGTSSLDPRSMEEVRTDGYTLIHADGRINECTSKHRKRWIPRANRVQASGGSILVWHRFSWVEIGPMVHVPSSLTSERHRNLLADHARHFLREQRPAACLGPEGHSNSILSHTSGMLSRGMRVPWDLLRPIGRLCIGHGSLPVLRAVQDTPYHRHHQDGKGCYTTLGHHRLRWGGGGDGAREIPEKSPGLIPSGNCARIAPGRRASELAPGQARRPSNCCKERRWMLRFGLVVRLLASHLGKLEFDTGAVAPGFTHVGILPDNAAGRRVFSGISRFPRSFIPALHNRGLLTANKTRIRSGIKNFPDQLCLQEELATVFSAGKPIIYRIEKGEAGPRPSITFSTAWFEGASLAAICFAIKFSTAWFEGASLAAICFAIKFSTAWFEGASLAAICFAIKFSTAWFEGASLAAICFAIKFSTAWFEGASLAAICFAIKFSTAWFEGASLAAICFAIKFSTAWFEGASLAAICFAIKFSTAWFEGASLAAICFAIKFSTAWFEGASLAAICFASQDPSRRLKKQILRKLADLWRARNWLLHDNNAPFHGALQLTPWPYFRTHHTRKIFGICELPVLFPDWKIRLEGRRFDTTAGIQRESLWSDGGTQGRGKLEDPDKTRRPAAFPKYEKSGRPAGSSRVPIRRESTLSLTLDVTESSLLSQLRGESAGGRVNDDVHLVLTLALSLAAMLFSMRGGGDEPAGHEHAAALVAGDADVRLPRELAEEGLVAADDPLLEAKLWYSTLCNTQPRIEVTRLGREKPHCKH</sequence>
<reference evidence="2 3" key="1">
    <citation type="submission" date="2023-02" db="EMBL/GenBank/DDBJ databases">
        <title>LHISI_Scaffold_Assembly.</title>
        <authorList>
            <person name="Stuart O.P."/>
            <person name="Cleave R."/>
            <person name="Magrath M.J.L."/>
            <person name="Mikheyev A.S."/>
        </authorList>
    </citation>
    <scope>NUCLEOTIDE SEQUENCE [LARGE SCALE GENOMIC DNA]</scope>
    <source>
        <strain evidence="2">Daus_M_001</strain>
        <tissue evidence="2">Leg muscle</tissue>
    </source>
</reference>
<gene>
    <name evidence="2" type="ORF">PR048_000678</name>
</gene>
<dbReference type="EMBL" id="JARBHB010000001">
    <property type="protein sequence ID" value="KAJ8895346.1"/>
    <property type="molecule type" value="Genomic_DNA"/>
</dbReference>
<evidence type="ECO:0000313" key="2">
    <source>
        <dbReference type="EMBL" id="KAJ8895346.1"/>
    </source>
</evidence>
<protein>
    <submittedName>
        <fullName evidence="2">Uncharacterized protein</fullName>
    </submittedName>
</protein>
<dbReference type="Proteomes" id="UP001159363">
    <property type="component" value="Chromosome 1"/>
</dbReference>